<accession>A0ABQ3QWY7</accession>
<sequence length="89" mass="9747">MLASGVHQEGIEIEFFEGGQAGDRRHTYVVHTVPLHELSGPTLLPVHGGEEYPQEWQIFQPSWLTARTPPQRGHCSACMVTARLPSGAG</sequence>
<proteinExistence type="predicted"/>
<dbReference type="Proteomes" id="UP001050808">
    <property type="component" value="Unassembled WGS sequence"/>
</dbReference>
<evidence type="ECO:0000313" key="1">
    <source>
        <dbReference type="EMBL" id="GHI41781.1"/>
    </source>
</evidence>
<evidence type="ECO:0000313" key="2">
    <source>
        <dbReference type="Proteomes" id="UP001050808"/>
    </source>
</evidence>
<dbReference type="EMBL" id="BNDY01000017">
    <property type="protein sequence ID" value="GHI41781.1"/>
    <property type="molecule type" value="Genomic_DNA"/>
</dbReference>
<reference evidence="1" key="1">
    <citation type="submission" date="2024-05" db="EMBL/GenBank/DDBJ databases">
        <title>Whole genome shotgun sequence of Streptomyces violascens NBRC 12920.</title>
        <authorList>
            <person name="Komaki H."/>
            <person name="Tamura T."/>
        </authorList>
    </citation>
    <scope>NUCLEOTIDE SEQUENCE</scope>
    <source>
        <strain evidence="1">NBRC 12920</strain>
    </source>
</reference>
<organism evidence="1 2">
    <name type="scientific">Streptomyces violascens</name>
    <dbReference type="NCBI Taxonomy" id="67381"/>
    <lineage>
        <taxon>Bacteria</taxon>
        <taxon>Bacillati</taxon>
        <taxon>Actinomycetota</taxon>
        <taxon>Actinomycetes</taxon>
        <taxon>Kitasatosporales</taxon>
        <taxon>Streptomycetaceae</taxon>
        <taxon>Streptomyces</taxon>
    </lineage>
</organism>
<protein>
    <submittedName>
        <fullName evidence="1">Uncharacterized protein</fullName>
    </submittedName>
</protein>
<comment type="caution">
    <text evidence="1">The sequence shown here is derived from an EMBL/GenBank/DDBJ whole genome shotgun (WGS) entry which is preliminary data.</text>
</comment>
<gene>
    <name evidence="1" type="ORF">Sviol_61890</name>
</gene>
<name>A0ABQ3QWY7_9ACTN</name>
<keyword evidence="2" id="KW-1185">Reference proteome</keyword>